<reference evidence="2 3" key="1">
    <citation type="journal article" date="2023" name="BMC Biol.">
        <title>The compact genome of the sponge Oopsacas minuta (Hexactinellida) is lacking key metazoan core genes.</title>
        <authorList>
            <person name="Santini S."/>
            <person name="Schenkelaars Q."/>
            <person name="Jourda C."/>
            <person name="Duchesne M."/>
            <person name="Belahbib H."/>
            <person name="Rocher C."/>
            <person name="Selva M."/>
            <person name="Riesgo A."/>
            <person name="Vervoort M."/>
            <person name="Leys S.P."/>
            <person name="Kodjabachian L."/>
            <person name="Le Bivic A."/>
            <person name="Borchiellini C."/>
            <person name="Claverie J.M."/>
            <person name="Renard E."/>
        </authorList>
    </citation>
    <scope>NUCLEOTIDE SEQUENCE [LARGE SCALE GENOMIC DNA]</scope>
    <source>
        <strain evidence="2">SPO-2</strain>
    </source>
</reference>
<feature type="transmembrane region" description="Helical" evidence="1">
    <location>
        <begin position="270"/>
        <end position="288"/>
    </location>
</feature>
<protein>
    <recommendedName>
        <fullName evidence="4">Amino acid transporter transmembrane domain-containing protein</fullName>
    </recommendedName>
</protein>
<dbReference type="EMBL" id="JAKMXF010000266">
    <property type="protein sequence ID" value="KAI6653483.1"/>
    <property type="molecule type" value="Genomic_DNA"/>
</dbReference>
<feature type="transmembrane region" description="Helical" evidence="1">
    <location>
        <begin position="490"/>
        <end position="512"/>
    </location>
</feature>
<feature type="transmembrane region" description="Helical" evidence="1">
    <location>
        <begin position="177"/>
        <end position="195"/>
    </location>
</feature>
<accession>A0AAV7JXN7</accession>
<evidence type="ECO:0008006" key="4">
    <source>
        <dbReference type="Google" id="ProtNLM"/>
    </source>
</evidence>
<feature type="transmembrane region" description="Helical" evidence="1">
    <location>
        <begin position="12"/>
        <end position="36"/>
    </location>
</feature>
<dbReference type="PANTHER" id="PTHR16189">
    <property type="entry name" value="TRANSMEMBRANE PROTEIN 104-RELATED"/>
    <property type="match status" value="1"/>
</dbReference>
<feature type="transmembrane region" description="Helical" evidence="1">
    <location>
        <begin position="346"/>
        <end position="373"/>
    </location>
</feature>
<feature type="transmembrane region" description="Helical" evidence="1">
    <location>
        <begin position="109"/>
        <end position="131"/>
    </location>
</feature>
<keyword evidence="3" id="KW-1185">Reference proteome</keyword>
<sequence>MKERGKSPETLGYVFGFFYSFNYLIGGFFVSIPFVFFHSGVLATLLTFLVLGLIVAITNNYTLETMGRVRALDELNKRSFYEEISAEENISKRNAFSLPTTRKYELNELAGVLFGRIGNAFIMLFTILTLFCTEWNYSIQAGTSFATNVPINTSTFVTCRETEFRETGLPTGPCLNLYRLGLLLFWLVASMLSVIQLRDQKYIQAMLAILRLLFILVVSLFALVMILDRSFLSDNTHDILNFTNNSEDILHSGSIILRFNALYWMNSPSILLNSYTIIAFIPTFLYVSRNKNSIKYRLTLNNIIIFIVLTLMSVLLVFAFLDEINENFTINWAKYTNPSYPISVQLFAHFVIFYPLIDVLSSYPTVILIHSNYVFGMLFRRDTSQLECSSKYKLVHALIKLFLNLPPIIGSLFLSNLVTLLTWTGVMNFIVFYYLPCILQWKSQLDCVHAFQLRDRSKKFNGIPSKLYSVVRTLFLVEAPTSESSIISSYFVNICLLIIGTFVLSLIIVGHLT</sequence>
<feature type="transmembrane region" description="Helical" evidence="1">
    <location>
        <begin position="394"/>
        <end position="414"/>
    </location>
</feature>
<name>A0AAV7JXN7_9METZ</name>
<dbReference type="AlphaFoldDB" id="A0AAV7JXN7"/>
<gene>
    <name evidence="2" type="ORF">LOD99_3379</name>
</gene>
<evidence type="ECO:0000313" key="3">
    <source>
        <dbReference type="Proteomes" id="UP001165289"/>
    </source>
</evidence>
<dbReference type="PANTHER" id="PTHR16189:SF2">
    <property type="entry name" value="AMINO ACID TRANSPORTER TRANSMEMBRANE DOMAIN-CONTAINING PROTEIN"/>
    <property type="match status" value="1"/>
</dbReference>
<feature type="transmembrane region" description="Helical" evidence="1">
    <location>
        <begin position="300"/>
        <end position="321"/>
    </location>
</feature>
<keyword evidence="1" id="KW-0472">Membrane</keyword>
<comment type="caution">
    <text evidence="2">The sequence shown here is derived from an EMBL/GenBank/DDBJ whole genome shotgun (WGS) entry which is preliminary data.</text>
</comment>
<dbReference type="Proteomes" id="UP001165289">
    <property type="component" value="Unassembled WGS sequence"/>
</dbReference>
<keyword evidence="1" id="KW-0812">Transmembrane</keyword>
<organism evidence="2 3">
    <name type="scientific">Oopsacas minuta</name>
    <dbReference type="NCBI Taxonomy" id="111878"/>
    <lineage>
        <taxon>Eukaryota</taxon>
        <taxon>Metazoa</taxon>
        <taxon>Porifera</taxon>
        <taxon>Hexactinellida</taxon>
        <taxon>Hexasterophora</taxon>
        <taxon>Lyssacinosida</taxon>
        <taxon>Leucopsacidae</taxon>
        <taxon>Oopsacas</taxon>
    </lineage>
</organism>
<proteinExistence type="predicted"/>
<evidence type="ECO:0000313" key="2">
    <source>
        <dbReference type="EMBL" id="KAI6653483.1"/>
    </source>
</evidence>
<feature type="transmembrane region" description="Helical" evidence="1">
    <location>
        <begin position="207"/>
        <end position="227"/>
    </location>
</feature>
<keyword evidence="1" id="KW-1133">Transmembrane helix</keyword>
<evidence type="ECO:0000256" key="1">
    <source>
        <dbReference type="SAM" id="Phobius"/>
    </source>
</evidence>
<feature type="transmembrane region" description="Helical" evidence="1">
    <location>
        <begin position="42"/>
        <end position="63"/>
    </location>
</feature>